<reference evidence="1" key="1">
    <citation type="journal article" date="2014" name="Nat. Commun.">
        <title>The tobacco genome sequence and its comparison with those of tomato and potato.</title>
        <authorList>
            <person name="Sierro N."/>
            <person name="Battey J.N."/>
            <person name="Ouadi S."/>
            <person name="Bakaher N."/>
            <person name="Bovet L."/>
            <person name="Willig A."/>
            <person name="Goepfert S."/>
            <person name="Peitsch M.C."/>
            <person name="Ivanov N.V."/>
        </authorList>
    </citation>
    <scope>NUCLEOTIDE SEQUENCE [LARGE SCALE GENOMIC DNA]</scope>
</reference>
<dbReference type="Proteomes" id="UP000790787">
    <property type="component" value="Chromosome 17"/>
</dbReference>
<protein>
    <submittedName>
        <fullName evidence="2">Uncharacterized protein LOC142172072</fullName>
    </submittedName>
</protein>
<reference evidence="2" key="2">
    <citation type="submission" date="2025-08" db="UniProtKB">
        <authorList>
            <consortium name="RefSeq"/>
        </authorList>
    </citation>
    <scope>IDENTIFICATION</scope>
    <source>
        <tissue evidence="2">Leaf</tissue>
    </source>
</reference>
<gene>
    <name evidence="2" type="primary">LOC142172072</name>
</gene>
<accession>A0AC58T3X7</accession>
<evidence type="ECO:0000313" key="2">
    <source>
        <dbReference type="RefSeq" id="XP_075091939.1"/>
    </source>
</evidence>
<dbReference type="RefSeq" id="XP_075091939.1">
    <property type="nucleotide sequence ID" value="XM_075235838.1"/>
</dbReference>
<organism evidence="1 2">
    <name type="scientific">Nicotiana tabacum</name>
    <name type="common">Common tobacco</name>
    <dbReference type="NCBI Taxonomy" id="4097"/>
    <lineage>
        <taxon>Eukaryota</taxon>
        <taxon>Viridiplantae</taxon>
        <taxon>Streptophyta</taxon>
        <taxon>Embryophyta</taxon>
        <taxon>Tracheophyta</taxon>
        <taxon>Spermatophyta</taxon>
        <taxon>Magnoliopsida</taxon>
        <taxon>eudicotyledons</taxon>
        <taxon>Gunneridae</taxon>
        <taxon>Pentapetalae</taxon>
        <taxon>asterids</taxon>
        <taxon>lamiids</taxon>
        <taxon>Solanales</taxon>
        <taxon>Solanaceae</taxon>
        <taxon>Nicotianoideae</taxon>
        <taxon>Nicotianeae</taxon>
        <taxon>Nicotiana</taxon>
    </lineage>
</organism>
<keyword evidence="1" id="KW-1185">Reference proteome</keyword>
<evidence type="ECO:0000313" key="1">
    <source>
        <dbReference type="Proteomes" id="UP000790787"/>
    </source>
</evidence>
<name>A0AC58T3X7_TOBAC</name>
<proteinExistence type="predicted"/>
<sequence length="134" mass="15738">MAIAYKIEDYNRLMQDMDNIDKRVRGYLFQIGYEKWSIAHSTINRSMVMTSNIFESLNARNGEARELPIISLLDYMMNLVMEWNNTNRITAMSTFTGLGKKYNEVLKENSSLLQKMTVRPSTDYIYVVMDVEQR</sequence>